<name>A0A480I804_PIG</name>
<evidence type="ECO:0000313" key="2">
    <source>
        <dbReference type="EMBL" id="HDA33041.1"/>
    </source>
</evidence>
<dbReference type="EMBL" id="DQIR01078518">
    <property type="protein sequence ID" value="HDA33994.1"/>
    <property type="molecule type" value="Transcribed_RNA"/>
</dbReference>
<dbReference type="AlphaFoldDB" id="A0A480I804"/>
<organism evidence="2">
    <name type="scientific">Sus scrofa</name>
    <name type="common">Pig</name>
    <dbReference type="NCBI Taxonomy" id="9823"/>
    <lineage>
        <taxon>Eukaryota</taxon>
        <taxon>Metazoa</taxon>
        <taxon>Chordata</taxon>
        <taxon>Craniata</taxon>
        <taxon>Vertebrata</taxon>
        <taxon>Euteleostomi</taxon>
        <taxon>Mammalia</taxon>
        <taxon>Eutheria</taxon>
        <taxon>Laurasiatheria</taxon>
        <taxon>Artiodactyla</taxon>
        <taxon>Suina</taxon>
        <taxon>Suidae</taxon>
        <taxon>Sus</taxon>
    </lineage>
</organism>
<feature type="compositionally biased region" description="Gly residues" evidence="1">
    <location>
        <begin position="48"/>
        <end position="61"/>
    </location>
</feature>
<feature type="compositionally biased region" description="Basic and acidic residues" evidence="1">
    <location>
        <begin position="348"/>
        <end position="358"/>
    </location>
</feature>
<accession>A0A480I804</accession>
<reference evidence="2" key="1">
    <citation type="journal article" date="2019" name="PeerJ">
        <title>Genes of the pig, Sus scrofa, reconstructed with EvidentialGene.</title>
        <authorList>
            <person name="Gilbert D.G."/>
        </authorList>
    </citation>
    <scope>NUCLEOTIDE SEQUENCE</scope>
</reference>
<feature type="region of interest" description="Disordered" evidence="1">
    <location>
        <begin position="327"/>
        <end position="358"/>
    </location>
</feature>
<sequence length="358" mass="37469">MRRELRPHIPAVKCGAHSRLASTVQAIGLQDMESVVPSEVGPSESGVQEGGGASMGPGGTLDWGAPGPSQQPVESLASGLGLAPWWPGLFRGLHHDAGHLGPGGSLSSCQLLGLKDGLGPGQAGLGPRGRQLGQLGLDLPLQVLFGQGHAVHLGHEDLLLQLGGGDGSKGTERLQEPRTGQALFGGTQCQAHQRQPHTEQHFYTLTKESIPDTQHRGEGQGAGEEAQEPLGQVQQGPDAHLLQVLVHAREQPPQQGHEHLGVQPHSLLRPRPSALLLLVPRLPPARPAPPLVPWGPSPASHHVGPVVAREVDLADLNQAPEGLLRVGTGLECPPRGGPRRGPQGWGKGHWEGPGHHVG</sequence>
<protein>
    <submittedName>
        <fullName evidence="2">Carabin isoform X1</fullName>
    </submittedName>
</protein>
<evidence type="ECO:0000256" key="1">
    <source>
        <dbReference type="SAM" id="MobiDB-lite"/>
    </source>
</evidence>
<feature type="region of interest" description="Disordered" evidence="1">
    <location>
        <begin position="36"/>
        <end position="76"/>
    </location>
</feature>
<feature type="compositionally biased region" description="Low complexity" evidence="1">
    <location>
        <begin position="36"/>
        <end position="47"/>
    </location>
</feature>
<dbReference type="EMBL" id="DQIR01077565">
    <property type="protein sequence ID" value="HDA33041.1"/>
    <property type="molecule type" value="Transcribed_RNA"/>
</dbReference>
<proteinExistence type="predicted"/>